<gene>
    <name evidence="2" type="ORF">FPE_LOCUS14202</name>
</gene>
<dbReference type="AlphaFoldDB" id="A0AAD1ZBK6"/>
<sequence>MNLSEDIEVTGIDEIENDGVNWMFAFLEFVYDPKCQVKKAADAAENSPAQQVPYQLSSPCIYSELGDAKSLVKAAPPRMHGNNRGKVESRPSIEDNKVSKTSEEKKLLFWGLNMKRITVNSILVVNMDDEVNQAREFRCSPKSDREMHQGNTKTCLQSMECLAGSKKDLLIDTRRKHIVGKIMFSYQARQLDFPGGIVR</sequence>
<name>A0AAD1ZBK6_9LAMI</name>
<dbReference type="EMBL" id="OU503043">
    <property type="protein sequence ID" value="CAI9766772.1"/>
    <property type="molecule type" value="Genomic_DNA"/>
</dbReference>
<evidence type="ECO:0000313" key="3">
    <source>
        <dbReference type="Proteomes" id="UP000834106"/>
    </source>
</evidence>
<dbReference type="Proteomes" id="UP000834106">
    <property type="component" value="Chromosome 8"/>
</dbReference>
<keyword evidence="3" id="KW-1185">Reference proteome</keyword>
<feature type="region of interest" description="Disordered" evidence="1">
    <location>
        <begin position="75"/>
        <end position="97"/>
    </location>
</feature>
<reference evidence="2" key="1">
    <citation type="submission" date="2023-05" db="EMBL/GenBank/DDBJ databases">
        <authorList>
            <person name="Huff M."/>
        </authorList>
    </citation>
    <scope>NUCLEOTIDE SEQUENCE</scope>
</reference>
<accession>A0AAD1ZBK6</accession>
<feature type="compositionally biased region" description="Basic and acidic residues" evidence="1">
    <location>
        <begin position="85"/>
        <end position="97"/>
    </location>
</feature>
<proteinExistence type="predicted"/>
<protein>
    <submittedName>
        <fullName evidence="2">Uncharacterized protein</fullName>
    </submittedName>
</protein>
<evidence type="ECO:0000313" key="2">
    <source>
        <dbReference type="EMBL" id="CAI9766772.1"/>
    </source>
</evidence>
<organism evidence="2 3">
    <name type="scientific">Fraxinus pennsylvanica</name>
    <dbReference type="NCBI Taxonomy" id="56036"/>
    <lineage>
        <taxon>Eukaryota</taxon>
        <taxon>Viridiplantae</taxon>
        <taxon>Streptophyta</taxon>
        <taxon>Embryophyta</taxon>
        <taxon>Tracheophyta</taxon>
        <taxon>Spermatophyta</taxon>
        <taxon>Magnoliopsida</taxon>
        <taxon>eudicotyledons</taxon>
        <taxon>Gunneridae</taxon>
        <taxon>Pentapetalae</taxon>
        <taxon>asterids</taxon>
        <taxon>lamiids</taxon>
        <taxon>Lamiales</taxon>
        <taxon>Oleaceae</taxon>
        <taxon>Oleeae</taxon>
        <taxon>Fraxinus</taxon>
    </lineage>
</organism>
<evidence type="ECO:0000256" key="1">
    <source>
        <dbReference type="SAM" id="MobiDB-lite"/>
    </source>
</evidence>